<keyword evidence="3 11" id="KW-0732">Signal</keyword>
<reference evidence="13" key="1">
    <citation type="journal article" date="2013" name="Genetics">
        <title>The draft genome and transcriptome of Panagrellus redivivus are shaped by the harsh demands of a free-living lifestyle.</title>
        <authorList>
            <person name="Srinivasan J."/>
            <person name="Dillman A.R."/>
            <person name="Macchietto M.G."/>
            <person name="Heikkinen L."/>
            <person name="Lakso M."/>
            <person name="Fracchia K.M."/>
            <person name="Antoshechkin I."/>
            <person name="Mortazavi A."/>
            <person name="Wong G."/>
            <person name="Sternberg P.W."/>
        </authorList>
    </citation>
    <scope>NUCLEOTIDE SEQUENCE [LARGE SCALE GENOMIC DNA]</scope>
    <source>
        <strain evidence="13">MT8872</strain>
    </source>
</reference>
<reference evidence="14" key="2">
    <citation type="submission" date="2020-10" db="UniProtKB">
        <authorList>
            <consortium name="WormBaseParasite"/>
        </authorList>
    </citation>
    <scope>IDENTIFICATION</scope>
</reference>
<dbReference type="GO" id="GO:0043202">
    <property type="term" value="C:lysosomal lumen"/>
    <property type="evidence" value="ECO:0007669"/>
    <property type="project" value="UniProtKB-SubCell"/>
</dbReference>
<dbReference type="WBParaSite" id="Pan_g3176.t1">
    <property type="protein sequence ID" value="Pan_g3176.t1"/>
    <property type="gene ID" value="Pan_g3176"/>
</dbReference>
<sequence>MVGLRLCLAFVALWVTVMARDPEEDMTVPDIIRHWGYPAEAIQVTTADGYILELHRIPWGKNSTSSDKGNRPVVFMQHGLEAASDNWVDNLPGESAGFLFADAGFDVWLGNIRGNTYGKNHVSLDPKKKEFWAFSWDHMVQYDLETMIDYVLKTTGQDSLYYVGHSQGTLIMFSKLSEDQNFAKKIRKFFALAPVGSVKHVKGLLEYVGNYFYDEINIIGSILGDGEFLPSNWAMKLISDFVCGVFGGNELCESIIFLLGGVDSIQLNSTRIPVYVSHNPAGTSTQNVLHWAQMQRTGQVEKYDYRSSSKNQQHYNTSSPPKYDFTKVNAPVHLYWSDKDWLADKQDIQEWLIPNLPPQYLVENNFVEEFNHMDFIWGLHATEKVYNPIIKTVTEDWQKWQNSA</sequence>
<proteinExistence type="inferred from homology"/>
<keyword evidence="13" id="KW-1185">Reference proteome</keyword>
<comment type="similarity">
    <text evidence="2 9">Belongs to the AB hydrolase superfamily. Lipase family.</text>
</comment>
<dbReference type="InterPro" id="IPR029058">
    <property type="entry name" value="AB_hydrolase_fold"/>
</dbReference>
<evidence type="ECO:0000256" key="6">
    <source>
        <dbReference type="ARBA" id="ARBA00023098"/>
    </source>
</evidence>
<feature type="active site" description="Nucleophile" evidence="10">
    <location>
        <position position="166"/>
    </location>
</feature>
<dbReference type="Proteomes" id="UP000492821">
    <property type="component" value="Unassembled WGS sequence"/>
</dbReference>
<evidence type="ECO:0000256" key="8">
    <source>
        <dbReference type="ARBA" id="ARBA00023228"/>
    </source>
</evidence>
<evidence type="ECO:0000313" key="14">
    <source>
        <dbReference type="WBParaSite" id="Pan_g3176.t1"/>
    </source>
</evidence>
<feature type="domain" description="Partial AB-hydrolase lipase" evidence="12">
    <location>
        <begin position="28"/>
        <end position="90"/>
    </location>
</feature>
<evidence type="ECO:0000256" key="5">
    <source>
        <dbReference type="ARBA" id="ARBA00022963"/>
    </source>
</evidence>
<dbReference type="SUPFAM" id="SSF53474">
    <property type="entry name" value="alpha/beta-Hydrolases"/>
    <property type="match status" value="1"/>
</dbReference>
<keyword evidence="5 9" id="KW-0442">Lipid degradation</keyword>
<dbReference type="GO" id="GO:0016042">
    <property type="term" value="P:lipid catabolic process"/>
    <property type="evidence" value="ECO:0007669"/>
    <property type="project" value="UniProtKB-KW"/>
</dbReference>
<evidence type="ECO:0000256" key="10">
    <source>
        <dbReference type="PIRSR" id="PIRSR000862-1"/>
    </source>
</evidence>
<feature type="active site" description="Charge relay system" evidence="10">
    <location>
        <position position="340"/>
    </location>
</feature>
<evidence type="ECO:0000256" key="7">
    <source>
        <dbReference type="ARBA" id="ARBA00023180"/>
    </source>
</evidence>
<feature type="active site" description="Charge relay system" evidence="10">
    <location>
        <position position="372"/>
    </location>
</feature>
<protein>
    <recommendedName>
        <fullName evidence="9">Lipase</fullName>
    </recommendedName>
</protein>
<organism evidence="13 14">
    <name type="scientific">Panagrellus redivivus</name>
    <name type="common">Microworm</name>
    <dbReference type="NCBI Taxonomy" id="6233"/>
    <lineage>
        <taxon>Eukaryota</taxon>
        <taxon>Metazoa</taxon>
        <taxon>Ecdysozoa</taxon>
        <taxon>Nematoda</taxon>
        <taxon>Chromadorea</taxon>
        <taxon>Rhabditida</taxon>
        <taxon>Tylenchina</taxon>
        <taxon>Panagrolaimomorpha</taxon>
        <taxon>Panagrolaimoidea</taxon>
        <taxon>Panagrolaimidae</taxon>
        <taxon>Panagrellus</taxon>
    </lineage>
</organism>
<evidence type="ECO:0000256" key="2">
    <source>
        <dbReference type="ARBA" id="ARBA00010701"/>
    </source>
</evidence>
<accession>A0A7E4ZY95</accession>
<dbReference type="FunFam" id="3.40.50.1820:FF:000021">
    <property type="entry name" value="Lipase"/>
    <property type="match status" value="1"/>
</dbReference>
<dbReference type="InterPro" id="IPR006693">
    <property type="entry name" value="AB_hydrolase_lipase"/>
</dbReference>
<feature type="signal peptide" evidence="11">
    <location>
        <begin position="1"/>
        <end position="19"/>
    </location>
</feature>
<keyword evidence="6" id="KW-0443">Lipid metabolism</keyword>
<evidence type="ECO:0000256" key="9">
    <source>
        <dbReference type="PIRNR" id="PIRNR000862"/>
    </source>
</evidence>
<dbReference type="InterPro" id="IPR025483">
    <property type="entry name" value="Lipase_euk"/>
</dbReference>
<evidence type="ECO:0000256" key="3">
    <source>
        <dbReference type="ARBA" id="ARBA00022729"/>
    </source>
</evidence>
<evidence type="ECO:0000256" key="4">
    <source>
        <dbReference type="ARBA" id="ARBA00022801"/>
    </source>
</evidence>
<keyword evidence="8" id="KW-0458">Lysosome</keyword>
<dbReference type="GO" id="GO:0016788">
    <property type="term" value="F:hydrolase activity, acting on ester bonds"/>
    <property type="evidence" value="ECO:0007669"/>
    <property type="project" value="InterPro"/>
</dbReference>
<evidence type="ECO:0000259" key="12">
    <source>
        <dbReference type="Pfam" id="PF04083"/>
    </source>
</evidence>
<dbReference type="PIRSF" id="PIRSF000862">
    <property type="entry name" value="Steryl_ester_lip"/>
    <property type="match status" value="1"/>
</dbReference>
<comment type="subcellular location">
    <subcellularLocation>
        <location evidence="1">Lysosome lumen</location>
    </subcellularLocation>
</comment>
<keyword evidence="4 9" id="KW-0378">Hydrolase</keyword>
<evidence type="ECO:0000256" key="1">
    <source>
        <dbReference type="ARBA" id="ARBA00004227"/>
    </source>
</evidence>
<feature type="chain" id="PRO_5029013308" description="Lipase" evidence="11">
    <location>
        <begin position="20"/>
        <end position="404"/>
    </location>
</feature>
<evidence type="ECO:0000313" key="13">
    <source>
        <dbReference type="Proteomes" id="UP000492821"/>
    </source>
</evidence>
<dbReference type="AlphaFoldDB" id="A0A7E4ZY95"/>
<dbReference type="Pfam" id="PF04083">
    <property type="entry name" value="Abhydro_lipase"/>
    <property type="match status" value="1"/>
</dbReference>
<dbReference type="Gene3D" id="3.40.50.1820">
    <property type="entry name" value="alpha/beta hydrolase"/>
    <property type="match status" value="1"/>
</dbReference>
<dbReference type="PANTHER" id="PTHR11005">
    <property type="entry name" value="LYSOSOMAL ACID LIPASE-RELATED"/>
    <property type="match status" value="1"/>
</dbReference>
<name>A0A7E4ZY95_PANRE</name>
<keyword evidence="7" id="KW-0325">Glycoprotein</keyword>
<evidence type="ECO:0000256" key="11">
    <source>
        <dbReference type="SAM" id="SignalP"/>
    </source>
</evidence>